<keyword evidence="8" id="KW-1185">Reference proteome</keyword>
<evidence type="ECO:0000256" key="1">
    <source>
        <dbReference type="ARBA" id="ARBA00004123"/>
    </source>
</evidence>
<sequence>MTASSLVDSTSTNTSTSTTTVTNPNNQSDGMQQSYRLIVRQQPEKARLCSFKEKVDRRPLDPPPIVQLLTDKSNIQYPYFFLYATLVTETGDKDLTFLDNARTTAGTTVQSLHRLRDRNNEDGAFFIFADVSIRMEGFFRLRFTLFEIIESYATCRCSVLSDAFQVYSPKSFPGMSESTFLTRSFSEQGVRIRIRKETRTNLLHPNKRRRSDGNHEQTATTTATSTTPRHQSLPTIKSTHSIMSMKNILISPVRESTTFYHQHSPPSPSSSPPTRVLPYPNPTVFHHHQRLQQTSSPASAPPTHPHQSNNDNDSTQKTSFTPNSTSIPFTTSS</sequence>
<feature type="compositionally biased region" description="Low complexity" evidence="5">
    <location>
        <begin position="218"/>
        <end position="227"/>
    </location>
</feature>
<dbReference type="STRING" id="90262.A0A1X2IWP2"/>
<evidence type="ECO:0000256" key="5">
    <source>
        <dbReference type="SAM" id="MobiDB-lite"/>
    </source>
</evidence>
<feature type="region of interest" description="Disordered" evidence="5">
    <location>
        <begin position="1"/>
        <end position="31"/>
    </location>
</feature>
<feature type="compositionally biased region" description="Polar residues" evidence="5">
    <location>
        <begin position="228"/>
        <end position="240"/>
    </location>
</feature>
<gene>
    <name evidence="7" type="ORF">BCR42DRAFT_404870</name>
</gene>
<comment type="caution">
    <text evidence="7">The sequence shown here is derived from an EMBL/GenBank/DDBJ whole genome shotgun (WGS) entry which is preliminary data.</text>
</comment>
<feature type="region of interest" description="Disordered" evidence="5">
    <location>
        <begin position="257"/>
        <end position="333"/>
    </location>
</feature>
<comment type="subcellular location">
    <subcellularLocation>
        <location evidence="1">Nucleus</location>
    </subcellularLocation>
</comment>
<dbReference type="EMBL" id="MCGE01000003">
    <property type="protein sequence ID" value="ORZ23478.1"/>
    <property type="molecule type" value="Genomic_DNA"/>
</dbReference>
<accession>A0A1X2IWP2</accession>
<dbReference type="PROSITE" id="PS51821">
    <property type="entry name" value="VELVET"/>
    <property type="match status" value="1"/>
</dbReference>
<evidence type="ECO:0000259" key="6">
    <source>
        <dbReference type="PROSITE" id="PS51821"/>
    </source>
</evidence>
<dbReference type="Pfam" id="PF11754">
    <property type="entry name" value="Velvet"/>
    <property type="match status" value="2"/>
</dbReference>
<dbReference type="GO" id="GO:0005634">
    <property type="term" value="C:nucleus"/>
    <property type="evidence" value="ECO:0007669"/>
    <property type="project" value="UniProtKB-SubCell"/>
</dbReference>
<evidence type="ECO:0000256" key="2">
    <source>
        <dbReference type="ARBA" id="ARBA00023015"/>
    </source>
</evidence>
<keyword evidence="2" id="KW-0805">Transcription regulation</keyword>
<proteinExistence type="predicted"/>
<feature type="compositionally biased region" description="Polar residues" evidence="5">
    <location>
        <begin position="309"/>
        <end position="333"/>
    </location>
</feature>
<dbReference type="OrthoDB" id="5599552at2759"/>
<dbReference type="PANTHER" id="PTHR33572:SF18">
    <property type="entry name" value="SPORE DEVELOPMENT REGULATOR VOSA"/>
    <property type="match status" value="1"/>
</dbReference>
<evidence type="ECO:0000313" key="7">
    <source>
        <dbReference type="EMBL" id="ORZ23478.1"/>
    </source>
</evidence>
<dbReference type="Proteomes" id="UP000193560">
    <property type="component" value="Unassembled WGS sequence"/>
</dbReference>
<name>A0A1X2IWP2_9FUNG</name>
<keyword evidence="4" id="KW-0539">Nucleus</keyword>
<evidence type="ECO:0000313" key="8">
    <source>
        <dbReference type="Proteomes" id="UP000193560"/>
    </source>
</evidence>
<feature type="compositionally biased region" description="Low complexity" evidence="5">
    <location>
        <begin position="9"/>
        <end position="26"/>
    </location>
</feature>
<evidence type="ECO:0000256" key="4">
    <source>
        <dbReference type="ARBA" id="ARBA00023242"/>
    </source>
</evidence>
<dbReference type="InterPro" id="IPR038491">
    <property type="entry name" value="Velvet_dom_sf"/>
</dbReference>
<dbReference type="AlphaFoldDB" id="A0A1X2IWP2"/>
<feature type="domain" description="Velvet" evidence="6">
    <location>
        <begin position="30"/>
        <end position="195"/>
    </location>
</feature>
<feature type="region of interest" description="Disordered" evidence="5">
    <location>
        <begin position="196"/>
        <end position="240"/>
    </location>
</feature>
<protein>
    <submittedName>
        <fullName evidence="7">Velvet factor-domain-containing protein</fullName>
    </submittedName>
</protein>
<reference evidence="7 8" key="1">
    <citation type="submission" date="2016-07" db="EMBL/GenBank/DDBJ databases">
        <title>Pervasive Adenine N6-methylation of Active Genes in Fungi.</title>
        <authorList>
            <consortium name="DOE Joint Genome Institute"/>
            <person name="Mondo S.J."/>
            <person name="Dannebaum R.O."/>
            <person name="Kuo R.C."/>
            <person name="Labutti K."/>
            <person name="Haridas S."/>
            <person name="Kuo A."/>
            <person name="Salamov A."/>
            <person name="Ahrendt S.R."/>
            <person name="Lipzen A."/>
            <person name="Sullivan W."/>
            <person name="Andreopoulos W.B."/>
            <person name="Clum A."/>
            <person name="Lindquist E."/>
            <person name="Daum C."/>
            <person name="Ramamoorthy G.K."/>
            <person name="Gryganskyi A."/>
            <person name="Culley D."/>
            <person name="Magnuson J.K."/>
            <person name="James T.Y."/>
            <person name="O'Malley M.A."/>
            <person name="Stajich J.E."/>
            <person name="Spatafora J.W."/>
            <person name="Visel A."/>
            <person name="Grigoriev I.V."/>
        </authorList>
    </citation>
    <scope>NUCLEOTIDE SEQUENCE [LARGE SCALE GENOMIC DNA]</scope>
    <source>
        <strain evidence="7 8">NRRL 1336</strain>
    </source>
</reference>
<dbReference type="InterPro" id="IPR021740">
    <property type="entry name" value="Velvet"/>
</dbReference>
<dbReference type="PANTHER" id="PTHR33572">
    <property type="entry name" value="SPORE DEVELOPMENT REGULATOR VOSA"/>
    <property type="match status" value="1"/>
</dbReference>
<keyword evidence="3" id="KW-0804">Transcription</keyword>
<evidence type="ECO:0000256" key="3">
    <source>
        <dbReference type="ARBA" id="ARBA00023163"/>
    </source>
</evidence>
<dbReference type="Gene3D" id="2.60.40.3960">
    <property type="entry name" value="Velvet domain"/>
    <property type="match status" value="1"/>
</dbReference>
<dbReference type="InterPro" id="IPR037525">
    <property type="entry name" value="Velvet_dom"/>
</dbReference>
<organism evidence="7 8">
    <name type="scientific">Absidia repens</name>
    <dbReference type="NCBI Taxonomy" id="90262"/>
    <lineage>
        <taxon>Eukaryota</taxon>
        <taxon>Fungi</taxon>
        <taxon>Fungi incertae sedis</taxon>
        <taxon>Mucoromycota</taxon>
        <taxon>Mucoromycotina</taxon>
        <taxon>Mucoromycetes</taxon>
        <taxon>Mucorales</taxon>
        <taxon>Cunninghamellaceae</taxon>
        <taxon>Absidia</taxon>
    </lineage>
</organism>